<sequence>MSRGFKTPRAKELSEGSCASGLALDYLRKANPLSSTFNAALVEKVVNAGRSHTGAEAETIEPDTTFITVERRCGRPYELDLAKDKRALFFKHLYIGSEPNVVSLNLVRRDLFSCIFGPFHFQPTDIGSLVKSRRTDAVEEAMDVDEPFSPEFDDMLPLRYKELQQVRETQDQVLQQVSTAKSALEQQLAATRRELEQLQSHHIAVQNEHAICAHLQAQNSALQSQISTLQAESSEKQSRLEASLNSRDRDTQSRVEKIVELEHSKKELHDQIATLISACEGAADKTKAAQEREQSALAEVHYYKREAAGLQAQIDQQMLAIEEAPTPQQTGNG</sequence>
<proteinExistence type="predicted"/>
<name>A0A9P4WHL0_9PLEO</name>
<dbReference type="InterPro" id="IPR022198">
    <property type="entry name" value="DUF3723"/>
</dbReference>
<dbReference type="AlphaFoldDB" id="A0A9P4WHL0"/>
<dbReference type="Pfam" id="PF12520">
    <property type="entry name" value="DUF3723"/>
    <property type="match status" value="1"/>
</dbReference>
<gene>
    <name evidence="3" type="ORF">E8E12_001057</name>
</gene>
<evidence type="ECO:0000256" key="2">
    <source>
        <dbReference type="SAM" id="MobiDB-lite"/>
    </source>
</evidence>
<comment type="caution">
    <text evidence="3">The sequence shown here is derived from an EMBL/GenBank/DDBJ whole genome shotgun (WGS) entry which is preliminary data.</text>
</comment>
<evidence type="ECO:0000256" key="1">
    <source>
        <dbReference type="SAM" id="Coils"/>
    </source>
</evidence>
<evidence type="ECO:0000313" key="4">
    <source>
        <dbReference type="Proteomes" id="UP000758155"/>
    </source>
</evidence>
<organism evidence="3 4">
    <name type="scientific">Didymella heteroderae</name>
    <dbReference type="NCBI Taxonomy" id="1769908"/>
    <lineage>
        <taxon>Eukaryota</taxon>
        <taxon>Fungi</taxon>
        <taxon>Dikarya</taxon>
        <taxon>Ascomycota</taxon>
        <taxon>Pezizomycotina</taxon>
        <taxon>Dothideomycetes</taxon>
        <taxon>Pleosporomycetidae</taxon>
        <taxon>Pleosporales</taxon>
        <taxon>Pleosporineae</taxon>
        <taxon>Didymellaceae</taxon>
        <taxon>Didymella</taxon>
    </lineage>
</organism>
<keyword evidence="1" id="KW-0175">Coiled coil</keyword>
<protein>
    <submittedName>
        <fullName evidence="3">Uncharacterized protein</fullName>
    </submittedName>
</protein>
<dbReference type="OrthoDB" id="4227485at2759"/>
<dbReference type="Proteomes" id="UP000758155">
    <property type="component" value="Unassembled WGS sequence"/>
</dbReference>
<reference evidence="3" key="1">
    <citation type="submission" date="2019-04" db="EMBL/GenBank/DDBJ databases">
        <title>Sequencing of skin fungus with MAO and IRED activity.</title>
        <authorList>
            <person name="Marsaioli A.J."/>
            <person name="Bonatto J.M.C."/>
            <person name="Reis Junior O."/>
        </authorList>
    </citation>
    <scope>NUCLEOTIDE SEQUENCE</scope>
    <source>
        <strain evidence="3">28M1</strain>
    </source>
</reference>
<feature type="region of interest" description="Disordered" evidence="2">
    <location>
        <begin position="233"/>
        <end position="254"/>
    </location>
</feature>
<dbReference type="EMBL" id="SWKV01000104">
    <property type="protein sequence ID" value="KAF3032315.1"/>
    <property type="molecule type" value="Genomic_DNA"/>
</dbReference>
<accession>A0A9P4WHL0</accession>
<evidence type="ECO:0000313" key="3">
    <source>
        <dbReference type="EMBL" id="KAF3032315.1"/>
    </source>
</evidence>
<feature type="coiled-coil region" evidence="1">
    <location>
        <begin position="174"/>
        <end position="232"/>
    </location>
</feature>
<keyword evidence="4" id="KW-1185">Reference proteome</keyword>